<protein>
    <submittedName>
        <fullName evidence="10">FecCD transport family protein</fullName>
    </submittedName>
</protein>
<feature type="transmembrane region" description="Helical" evidence="9">
    <location>
        <begin position="95"/>
        <end position="114"/>
    </location>
</feature>
<feature type="region of interest" description="Disordered" evidence="8">
    <location>
        <begin position="141"/>
        <end position="174"/>
    </location>
</feature>
<dbReference type="PANTHER" id="PTHR30472:SF24">
    <property type="entry name" value="FERRIC ENTEROBACTIN TRANSPORT SYSTEM PERMEASE PROTEIN FEPG"/>
    <property type="match status" value="1"/>
</dbReference>
<dbReference type="Pfam" id="PF01032">
    <property type="entry name" value="FecCD"/>
    <property type="match status" value="1"/>
</dbReference>
<evidence type="ECO:0000313" key="10">
    <source>
        <dbReference type="EMBL" id="RBO87416.1"/>
    </source>
</evidence>
<evidence type="ECO:0000256" key="4">
    <source>
        <dbReference type="ARBA" id="ARBA00022475"/>
    </source>
</evidence>
<evidence type="ECO:0000256" key="7">
    <source>
        <dbReference type="ARBA" id="ARBA00023136"/>
    </source>
</evidence>
<dbReference type="GO" id="GO:0005886">
    <property type="term" value="C:plasma membrane"/>
    <property type="evidence" value="ECO:0007669"/>
    <property type="project" value="UniProtKB-SubCell"/>
</dbReference>
<keyword evidence="7 9" id="KW-0472">Membrane</keyword>
<evidence type="ECO:0000256" key="3">
    <source>
        <dbReference type="ARBA" id="ARBA00022448"/>
    </source>
</evidence>
<evidence type="ECO:0000313" key="11">
    <source>
        <dbReference type="Proteomes" id="UP000252586"/>
    </source>
</evidence>
<reference evidence="10 11" key="1">
    <citation type="submission" date="2018-06" db="EMBL/GenBank/DDBJ databases">
        <title>Genomic Encyclopedia of Type Strains, Phase IV (KMG-IV): sequencing the most valuable type-strain genomes for metagenomic binning, comparative biology and taxonomic classification.</title>
        <authorList>
            <person name="Goeker M."/>
        </authorList>
    </citation>
    <scope>NUCLEOTIDE SEQUENCE [LARGE SCALE GENOMIC DNA]</scope>
    <source>
        <strain evidence="10 11">DSM 44599</strain>
    </source>
</reference>
<keyword evidence="11" id="KW-1185">Reference proteome</keyword>
<dbReference type="AlphaFoldDB" id="A0A366DBM4"/>
<evidence type="ECO:0000256" key="2">
    <source>
        <dbReference type="ARBA" id="ARBA00007935"/>
    </source>
</evidence>
<dbReference type="GO" id="GO:0022857">
    <property type="term" value="F:transmembrane transporter activity"/>
    <property type="evidence" value="ECO:0007669"/>
    <property type="project" value="InterPro"/>
</dbReference>
<dbReference type="PANTHER" id="PTHR30472">
    <property type="entry name" value="FERRIC ENTEROBACTIN TRANSPORT SYSTEM PERMEASE PROTEIN"/>
    <property type="match status" value="1"/>
</dbReference>
<keyword evidence="6 9" id="KW-1133">Transmembrane helix</keyword>
<evidence type="ECO:0000256" key="5">
    <source>
        <dbReference type="ARBA" id="ARBA00022692"/>
    </source>
</evidence>
<proteinExistence type="inferred from homology"/>
<dbReference type="Gene3D" id="1.10.3470.10">
    <property type="entry name" value="ABC transporter involved in vitamin B12 uptake, BtuC"/>
    <property type="match status" value="1"/>
</dbReference>
<sequence>MSVRVDIVSVGITVALLVITAMVGVVALGASTTDTPGLGFVEVIRVLTGQIGGTPANHVATWLPVVVTAALGGASLALSGAIFQTITRNPLGSPDIIGFTTGANTGALVAMLVLGLGSGGATLGALVGCLLTALVAPARDGPGRPSTLGRHPEIPVVRPGPNHPSAGERHPLEFTRSHPRYASISF</sequence>
<gene>
    <name evidence="10" type="ORF">DFR74_111122</name>
</gene>
<evidence type="ECO:0000256" key="8">
    <source>
        <dbReference type="SAM" id="MobiDB-lite"/>
    </source>
</evidence>
<evidence type="ECO:0000256" key="9">
    <source>
        <dbReference type="SAM" id="Phobius"/>
    </source>
</evidence>
<evidence type="ECO:0000256" key="6">
    <source>
        <dbReference type="ARBA" id="ARBA00022989"/>
    </source>
</evidence>
<dbReference type="InterPro" id="IPR037294">
    <property type="entry name" value="ABC_BtuC-like"/>
</dbReference>
<feature type="transmembrane region" description="Helical" evidence="9">
    <location>
        <begin position="7"/>
        <end position="30"/>
    </location>
</feature>
<dbReference type="EMBL" id="QNRE01000011">
    <property type="protein sequence ID" value="RBO87416.1"/>
    <property type="molecule type" value="Genomic_DNA"/>
</dbReference>
<dbReference type="STRING" id="1210090.GCA_001613185_01541"/>
<comment type="subcellular location">
    <subcellularLocation>
        <location evidence="1">Cell membrane</location>
        <topology evidence="1">Multi-pass membrane protein</topology>
    </subcellularLocation>
</comment>
<keyword evidence="5 9" id="KW-0812">Transmembrane</keyword>
<feature type="transmembrane region" description="Helical" evidence="9">
    <location>
        <begin position="62"/>
        <end position="83"/>
    </location>
</feature>
<organism evidence="10 11">
    <name type="scientific">Nocardia puris</name>
    <dbReference type="NCBI Taxonomy" id="208602"/>
    <lineage>
        <taxon>Bacteria</taxon>
        <taxon>Bacillati</taxon>
        <taxon>Actinomycetota</taxon>
        <taxon>Actinomycetes</taxon>
        <taxon>Mycobacteriales</taxon>
        <taxon>Nocardiaceae</taxon>
        <taxon>Nocardia</taxon>
    </lineage>
</organism>
<dbReference type="InterPro" id="IPR000522">
    <property type="entry name" value="ABC_transptr_permease_BtuC"/>
</dbReference>
<dbReference type="SUPFAM" id="SSF81345">
    <property type="entry name" value="ABC transporter involved in vitamin B12 uptake, BtuC"/>
    <property type="match status" value="1"/>
</dbReference>
<dbReference type="Proteomes" id="UP000252586">
    <property type="component" value="Unassembled WGS sequence"/>
</dbReference>
<accession>A0A366DBM4</accession>
<comment type="caution">
    <text evidence="10">The sequence shown here is derived from an EMBL/GenBank/DDBJ whole genome shotgun (WGS) entry which is preliminary data.</text>
</comment>
<name>A0A366DBM4_9NOCA</name>
<comment type="similarity">
    <text evidence="2">Belongs to the binding-protein-dependent transport system permease family. FecCD subfamily.</text>
</comment>
<dbReference type="GO" id="GO:0033214">
    <property type="term" value="P:siderophore-iron import into cell"/>
    <property type="evidence" value="ECO:0007669"/>
    <property type="project" value="TreeGrafter"/>
</dbReference>
<keyword evidence="3" id="KW-0813">Transport</keyword>
<evidence type="ECO:0000256" key="1">
    <source>
        <dbReference type="ARBA" id="ARBA00004651"/>
    </source>
</evidence>
<keyword evidence="4" id="KW-1003">Cell membrane</keyword>